<feature type="region of interest" description="Disordered" evidence="5">
    <location>
        <begin position="63"/>
        <end position="112"/>
    </location>
</feature>
<dbReference type="RefSeq" id="XP_065666386.1">
    <property type="nucleotide sequence ID" value="XM_065810314.1"/>
</dbReference>
<feature type="region of interest" description="Disordered" evidence="5">
    <location>
        <begin position="279"/>
        <end position="321"/>
    </location>
</feature>
<feature type="compositionally biased region" description="Basic and acidic residues" evidence="5">
    <location>
        <begin position="1"/>
        <end position="10"/>
    </location>
</feature>
<dbReference type="Proteomes" id="UP001652625">
    <property type="component" value="Chromosome 11"/>
</dbReference>
<feature type="compositionally biased region" description="Polar residues" evidence="5">
    <location>
        <begin position="839"/>
        <end position="852"/>
    </location>
</feature>
<feature type="compositionally biased region" description="Basic residues" evidence="5">
    <location>
        <begin position="95"/>
        <end position="104"/>
    </location>
</feature>
<protein>
    <submittedName>
        <fullName evidence="9 10">Uncharacterized protein LOC136087477 isoform X1</fullName>
    </submittedName>
</protein>
<feature type="compositionally biased region" description="Basic residues" evidence="5">
    <location>
        <begin position="213"/>
        <end position="222"/>
    </location>
</feature>
<evidence type="ECO:0000259" key="6">
    <source>
        <dbReference type="PROSITE" id="PS50108"/>
    </source>
</evidence>
<gene>
    <name evidence="9 10" type="primary">LOC136087477</name>
</gene>
<evidence type="ECO:0000256" key="1">
    <source>
        <dbReference type="ARBA" id="ARBA00004245"/>
    </source>
</evidence>
<dbReference type="Gene3D" id="3.30.40.10">
    <property type="entry name" value="Zinc/RING finger domain, C3HC4 (zinc finger)"/>
    <property type="match status" value="1"/>
</dbReference>
<reference evidence="9 10" key="1">
    <citation type="submission" date="2025-05" db="UniProtKB">
        <authorList>
            <consortium name="RefSeq"/>
        </authorList>
    </citation>
    <scope>IDENTIFICATION</scope>
</reference>
<dbReference type="PROSITE" id="PS51698">
    <property type="entry name" value="U_BOX"/>
    <property type="match status" value="1"/>
</dbReference>
<feature type="compositionally biased region" description="Polar residues" evidence="5">
    <location>
        <begin position="295"/>
        <end position="306"/>
    </location>
</feature>
<feature type="domain" description="CRIB" evidence="6">
    <location>
        <begin position="110"/>
        <end position="123"/>
    </location>
</feature>
<feature type="region of interest" description="Disordered" evidence="5">
    <location>
        <begin position="882"/>
        <end position="938"/>
    </location>
</feature>
<dbReference type="SMART" id="SM00504">
    <property type="entry name" value="Ubox"/>
    <property type="match status" value="1"/>
</dbReference>
<evidence type="ECO:0000256" key="3">
    <source>
        <dbReference type="ARBA" id="ARBA00022553"/>
    </source>
</evidence>
<keyword evidence="8" id="KW-1185">Reference proteome</keyword>
<evidence type="ECO:0000256" key="2">
    <source>
        <dbReference type="ARBA" id="ARBA00022490"/>
    </source>
</evidence>
<feature type="domain" description="U-box" evidence="7">
    <location>
        <begin position="1050"/>
        <end position="1120"/>
    </location>
</feature>
<dbReference type="SUPFAM" id="SSF57850">
    <property type="entry name" value="RING/U-box"/>
    <property type="match status" value="1"/>
</dbReference>
<evidence type="ECO:0000313" key="8">
    <source>
        <dbReference type="Proteomes" id="UP001652625"/>
    </source>
</evidence>
<dbReference type="SMART" id="SM00285">
    <property type="entry name" value="PBD"/>
    <property type="match status" value="2"/>
</dbReference>
<feature type="region of interest" description="Disordered" evidence="5">
    <location>
        <begin position="467"/>
        <end position="487"/>
    </location>
</feature>
<evidence type="ECO:0000256" key="4">
    <source>
        <dbReference type="ARBA" id="ARBA00023212"/>
    </source>
</evidence>
<comment type="subcellular location">
    <subcellularLocation>
        <location evidence="1">Cytoplasm</location>
        <location evidence="1">Cytoskeleton</location>
    </subcellularLocation>
</comment>
<dbReference type="Gene3D" id="3.90.810.10">
    <property type="entry name" value="CRIB domain"/>
    <property type="match status" value="2"/>
</dbReference>
<dbReference type="PANTHER" id="PTHR46573:SF1">
    <property type="entry name" value="WD REPEAT, SAM AND U-BOX DOMAIN-CONTAINING PROTEIN 1"/>
    <property type="match status" value="1"/>
</dbReference>
<feature type="region of interest" description="Disordered" evidence="5">
    <location>
        <begin position="834"/>
        <end position="860"/>
    </location>
</feature>
<dbReference type="RefSeq" id="XP_065666385.1">
    <property type="nucleotide sequence ID" value="XM_065810313.1"/>
</dbReference>
<keyword evidence="2" id="KW-0963">Cytoplasm</keyword>
<dbReference type="InterPro" id="IPR011026">
    <property type="entry name" value="WAS_C"/>
</dbReference>
<proteinExistence type="predicted"/>
<feature type="compositionally biased region" description="Polar residues" evidence="5">
    <location>
        <begin position="68"/>
        <end position="90"/>
    </location>
</feature>
<dbReference type="SUPFAM" id="SSF47912">
    <property type="entry name" value="Wiscott-Aldrich syndrome protein, WASP, C-terminal domain"/>
    <property type="match status" value="2"/>
</dbReference>
<feature type="region of interest" description="Disordered" evidence="5">
    <location>
        <begin position="695"/>
        <end position="720"/>
    </location>
</feature>
<dbReference type="PROSITE" id="PS50108">
    <property type="entry name" value="CRIB"/>
    <property type="match status" value="1"/>
</dbReference>
<dbReference type="InterPro" id="IPR013083">
    <property type="entry name" value="Znf_RING/FYVE/PHD"/>
</dbReference>
<dbReference type="InterPro" id="IPR000095">
    <property type="entry name" value="CRIB_dom"/>
</dbReference>
<organism evidence="8 10">
    <name type="scientific">Hydra vulgaris</name>
    <name type="common">Hydra</name>
    <name type="synonym">Hydra attenuata</name>
    <dbReference type="NCBI Taxonomy" id="6087"/>
    <lineage>
        <taxon>Eukaryota</taxon>
        <taxon>Metazoa</taxon>
        <taxon>Cnidaria</taxon>
        <taxon>Hydrozoa</taxon>
        <taxon>Hydroidolina</taxon>
        <taxon>Anthoathecata</taxon>
        <taxon>Aplanulata</taxon>
        <taxon>Hydridae</taxon>
        <taxon>Hydra</taxon>
    </lineage>
</organism>
<feature type="compositionally biased region" description="Polar residues" evidence="5">
    <location>
        <begin position="185"/>
        <end position="208"/>
    </location>
</feature>
<keyword evidence="4" id="KW-0206">Cytoskeleton</keyword>
<dbReference type="PANTHER" id="PTHR46573">
    <property type="entry name" value="WD REPEAT, SAM AND U-BOX DOMAIN-CONTAINING PROTEIN 1"/>
    <property type="match status" value="1"/>
</dbReference>
<dbReference type="GeneID" id="136087477"/>
<feature type="region of interest" description="Disordered" evidence="5">
    <location>
        <begin position="336"/>
        <end position="377"/>
    </location>
</feature>
<keyword evidence="3" id="KW-0597">Phosphoprotein</keyword>
<dbReference type="InterPro" id="IPR052085">
    <property type="entry name" value="WD-SAM-U-box"/>
</dbReference>
<feature type="region of interest" description="Disordered" evidence="5">
    <location>
        <begin position="1"/>
        <end position="21"/>
    </location>
</feature>
<feature type="compositionally biased region" description="Polar residues" evidence="5">
    <location>
        <begin position="471"/>
        <end position="487"/>
    </location>
</feature>
<dbReference type="Pfam" id="PF04564">
    <property type="entry name" value="U-box"/>
    <property type="match status" value="1"/>
</dbReference>
<name>A0ABM4CWS5_HYDVU</name>
<evidence type="ECO:0000256" key="5">
    <source>
        <dbReference type="SAM" id="MobiDB-lite"/>
    </source>
</evidence>
<evidence type="ECO:0000313" key="10">
    <source>
        <dbReference type="RefSeq" id="XP_065666386.1"/>
    </source>
</evidence>
<accession>A0ABM4CWS5</accession>
<dbReference type="InterPro" id="IPR036936">
    <property type="entry name" value="CRIB_dom_sf"/>
</dbReference>
<sequence>MACESKKVPEVNRPSNLLSDDENSLEFNQIGKNCANFVAGQNFTNTQEANRFCQKTEEKLRVQEQRNTDNTQSVATTSVAPRISLSPSSNDLKKKEKPGKKKEKLSKEDISTPSDFRHVGHVVWDPRGGFEINNIDPQWRKLFDTIGVTEKQLEDEETSKFIYEFVESHGGIEKATKELEKSGNADDNTQSVATTSVAPRISLSPSSNDLKKKEKPGKKKEKLSKEDISTPSDFRHVGYVWRKLFETIGVTEEQLKDEETSKFIYEFVESHWGIGNATKELKSGNADGALPPPTRSASLQLSSQGRPQHGRASTIPQSIKRETTVKPLLALAEQAGPMHPQQVPRGPSSPPQMSDPPLLSPLNTPAPSPQPRVSGAGTLPPIPFQRKSLTAQPAKQYLFHQVHQERQLNKVEPQQKKAGDGKDDLLNAICLGAQREASFQLNHTSVADNDQGEKGAEDLVIDSYHFRKSSELSPPTRSASLSLSSQGRPQLGCASTIPLSIKREATVKTLLALAEQADLLSSQQVLRGPSSPPQMSAPPLISPLNTPAPSPQPIVSGVGTLPPIPFPRKSLTARPAKQDLFDQVHQERQLNKVEPQQKETGDEKDDLLNTICLGAQHKAGLQLNHTSVADNDQGVENAEELVIDSYHIQDSGALPPPTRSASLSLSSQGRPQLGCASTIPISIKSEATVKTPLTIAEQADPLPPQQVLRGPSSTPQMSAPPLLSPLNTPAPSPQPIVSGVGTLPPIPFPRKSLTARPVKQDLFHQVHQERQLNKVEPQQKEAGDGKDDLLNTICLGAQHKAGLQLNHTSVADNDQGVENAEELVIDSYHIQDSGALPPTTRSASLSLSSQGRPQRGCASTIPISIKSEATVKTLLTIAEQADPLPPQQVLRGPSSTPQMSAPPLLSPLNTPAPSPQPRVSGAGTLPPIPFPRKSLTPRPVKQDLFDQVHQERQLNKVEPQQKEAGDGKDDLLNTICLGAKLKAGLQLNHTCVADNYQGVEVAEELVIGSYHIQDSAPLAHRNKTIKEINQLKGLSCYNSDEVVSSNYDDDVDPVFKCPITLEVMVDPVVAADGFTYEKAAIMSWFLKGKTTSPKTNLPLSHTELIPNWSLKNIIETFFNS</sequence>
<feature type="region of interest" description="Disordered" evidence="5">
    <location>
        <begin position="178"/>
        <end position="228"/>
    </location>
</feature>
<evidence type="ECO:0000259" key="7">
    <source>
        <dbReference type="PROSITE" id="PS51698"/>
    </source>
</evidence>
<dbReference type="CDD" id="cd00132">
    <property type="entry name" value="CRIB"/>
    <property type="match status" value="1"/>
</dbReference>
<dbReference type="CDD" id="cd16655">
    <property type="entry name" value="RING-Ubox_WDSUB1-like"/>
    <property type="match status" value="1"/>
</dbReference>
<dbReference type="InterPro" id="IPR003613">
    <property type="entry name" value="Ubox_domain"/>
</dbReference>
<evidence type="ECO:0000313" key="9">
    <source>
        <dbReference type="RefSeq" id="XP_065666385.1"/>
    </source>
</evidence>
<dbReference type="Pfam" id="PF00786">
    <property type="entry name" value="PBD"/>
    <property type="match status" value="1"/>
</dbReference>